<evidence type="ECO:0000256" key="1">
    <source>
        <dbReference type="ARBA" id="ARBA00008814"/>
    </source>
</evidence>
<reference evidence="3 4" key="1">
    <citation type="submission" date="2019-12" db="EMBL/GenBank/DDBJ databases">
        <authorList>
            <person name="Li J."/>
            <person name="Shi Y."/>
            <person name="Xu G."/>
            <person name="Xiao D."/>
            <person name="Ran X."/>
        </authorList>
    </citation>
    <scope>NUCLEOTIDE SEQUENCE [LARGE SCALE GENOMIC DNA]</scope>
    <source>
        <strain evidence="3 4">JCM 15915</strain>
    </source>
</reference>
<evidence type="ECO:0000313" key="4">
    <source>
        <dbReference type="Proteomes" id="UP000462152"/>
    </source>
</evidence>
<dbReference type="InterPro" id="IPR050902">
    <property type="entry name" value="ABC_Transporter_SBP"/>
</dbReference>
<feature type="domain" description="Fe/B12 periplasmic-binding" evidence="2">
    <location>
        <begin position="65"/>
        <end position="344"/>
    </location>
</feature>
<accession>A0A7K1LET4</accession>
<dbReference type="PANTHER" id="PTHR30535">
    <property type="entry name" value="VITAMIN B12-BINDING PROTEIN"/>
    <property type="match status" value="1"/>
</dbReference>
<dbReference type="Pfam" id="PF01497">
    <property type="entry name" value="Peripla_BP_2"/>
    <property type="match status" value="1"/>
</dbReference>
<dbReference type="PROSITE" id="PS50983">
    <property type="entry name" value="FE_B12_PBP"/>
    <property type="match status" value="1"/>
</dbReference>
<comment type="similarity">
    <text evidence="1">Belongs to the bacterial solute-binding protein 8 family.</text>
</comment>
<name>A0A7K1LET4_9MICC</name>
<dbReference type="PROSITE" id="PS51257">
    <property type="entry name" value="PROKAR_LIPOPROTEIN"/>
    <property type="match status" value="1"/>
</dbReference>
<organism evidence="3 4">
    <name type="scientific">Rothia koreensis</name>
    <dbReference type="NCBI Taxonomy" id="592378"/>
    <lineage>
        <taxon>Bacteria</taxon>
        <taxon>Bacillati</taxon>
        <taxon>Actinomycetota</taxon>
        <taxon>Actinomycetes</taxon>
        <taxon>Micrococcales</taxon>
        <taxon>Micrococcaceae</taxon>
        <taxon>Rothia</taxon>
    </lineage>
</organism>
<keyword evidence="4" id="KW-1185">Reference proteome</keyword>
<dbReference type="PANTHER" id="PTHR30535:SF7">
    <property type="entry name" value="IRON(III) DICITRATE-BINDING PROTEIN"/>
    <property type="match status" value="1"/>
</dbReference>
<comment type="caution">
    <text evidence="3">The sequence shown here is derived from an EMBL/GenBank/DDBJ whole genome shotgun (WGS) entry which is preliminary data.</text>
</comment>
<dbReference type="OrthoDB" id="9797850at2"/>
<sequence length="344" mass="37696">MVPHSRPAHVTDRARRRRAMWCSAGIVSALLLSGCGASVEEDGSGAPKKSVTNCGQTTSYPSPGKAVAYDVSAIEKMFSLGLADRMRGIVLPKTVSSVIDKSPYRDDYQKVETISDSVLSQESLVSASADWVFAGWQAGFSEERGVTPDSLAKVGINAYMQNETCYNYKSDTSDPEPIDATIQDLKDLGTIFDVQDRADALVSDLEQRRKKLAEDPRPEDQSRVFVYDSGTSEPYTAGKRTATNSVVELAGARSVTSDVDARWDTVGWESVVTADPQAIVVVDYNKQPVEDKIDYLKNESPIKDSPAVREDNIYVMDYGEAVAGPRNIEAAEKLSEYLRERGLR</sequence>
<dbReference type="AlphaFoldDB" id="A0A7K1LET4"/>
<evidence type="ECO:0000259" key="2">
    <source>
        <dbReference type="PROSITE" id="PS50983"/>
    </source>
</evidence>
<dbReference type="Proteomes" id="UP000462152">
    <property type="component" value="Unassembled WGS sequence"/>
</dbReference>
<dbReference type="InterPro" id="IPR002491">
    <property type="entry name" value="ABC_transptr_periplasmic_BD"/>
</dbReference>
<proteinExistence type="inferred from homology"/>
<dbReference type="SUPFAM" id="SSF53807">
    <property type="entry name" value="Helical backbone' metal receptor"/>
    <property type="match status" value="1"/>
</dbReference>
<dbReference type="EMBL" id="WOGT01000001">
    <property type="protein sequence ID" value="MUN53705.1"/>
    <property type="molecule type" value="Genomic_DNA"/>
</dbReference>
<protein>
    <submittedName>
        <fullName evidence="3">ABC transporter substrate-binding protein</fullName>
    </submittedName>
</protein>
<evidence type="ECO:0000313" key="3">
    <source>
        <dbReference type="EMBL" id="MUN53705.1"/>
    </source>
</evidence>
<dbReference type="Gene3D" id="3.40.50.1980">
    <property type="entry name" value="Nitrogenase molybdenum iron protein domain"/>
    <property type="match status" value="2"/>
</dbReference>
<dbReference type="RefSeq" id="WP_129314762.1">
    <property type="nucleotide sequence ID" value="NZ_NOIQ01000002.1"/>
</dbReference>
<gene>
    <name evidence="3" type="ORF">GMA10_00410</name>
</gene>